<dbReference type="InterPro" id="IPR004358">
    <property type="entry name" value="Sig_transdc_His_kin-like_C"/>
</dbReference>
<keyword evidence="13" id="KW-1185">Reference proteome</keyword>
<dbReference type="InterPro" id="IPR003594">
    <property type="entry name" value="HATPase_dom"/>
</dbReference>
<feature type="transmembrane region" description="Helical" evidence="9">
    <location>
        <begin position="35"/>
        <end position="56"/>
    </location>
</feature>
<dbReference type="CDD" id="cd00082">
    <property type="entry name" value="HisKA"/>
    <property type="match status" value="1"/>
</dbReference>
<dbReference type="EMBL" id="CP018099">
    <property type="protein sequence ID" value="APF19258.1"/>
    <property type="molecule type" value="Genomic_DNA"/>
</dbReference>
<dbReference type="Gene3D" id="3.30.565.10">
    <property type="entry name" value="Histidine kinase-like ATPase, C-terminal domain"/>
    <property type="match status" value="1"/>
</dbReference>
<keyword evidence="8" id="KW-0902">Two-component regulatory system</keyword>
<dbReference type="Proteomes" id="UP000183868">
    <property type="component" value="Chromosome"/>
</dbReference>
<evidence type="ECO:0000256" key="9">
    <source>
        <dbReference type="SAM" id="Phobius"/>
    </source>
</evidence>
<dbReference type="RefSeq" id="WP_006930682.1">
    <property type="nucleotide sequence ID" value="NZ_CM001402.1"/>
</dbReference>
<dbReference type="HOGENOM" id="CLU_000445_114_39_0"/>
<feature type="domain" description="Histidine kinase" evidence="10">
    <location>
        <begin position="189"/>
        <end position="402"/>
    </location>
</feature>
<dbReference type="SMART" id="SM00387">
    <property type="entry name" value="HATPase_c"/>
    <property type="match status" value="1"/>
</dbReference>
<evidence type="ECO:0000256" key="2">
    <source>
        <dbReference type="ARBA" id="ARBA00012438"/>
    </source>
</evidence>
<dbReference type="Pfam" id="PF02518">
    <property type="entry name" value="HATPase_c"/>
    <property type="match status" value="1"/>
</dbReference>
<keyword evidence="9" id="KW-1133">Transmembrane helix</keyword>
<evidence type="ECO:0000256" key="6">
    <source>
        <dbReference type="ARBA" id="ARBA00022777"/>
    </source>
</evidence>
<dbReference type="GO" id="GO:0005524">
    <property type="term" value="F:ATP binding"/>
    <property type="evidence" value="ECO:0007669"/>
    <property type="project" value="UniProtKB-KW"/>
</dbReference>
<evidence type="ECO:0000259" key="10">
    <source>
        <dbReference type="PROSITE" id="PS50109"/>
    </source>
</evidence>
<dbReference type="InterPro" id="IPR005467">
    <property type="entry name" value="His_kinase_dom"/>
</dbReference>
<dbReference type="EMBL" id="CM001402">
    <property type="protein sequence ID" value="EHO43167.1"/>
    <property type="molecule type" value="Genomic_DNA"/>
</dbReference>
<dbReference type="PaxDb" id="880073-Calab_3569"/>
<reference evidence="11 14" key="2">
    <citation type="submission" date="2016-11" db="EMBL/GenBank/DDBJ databases">
        <title>Genomic analysis of Caldithrix abyssi and proposal of a novel bacterial phylum Caldithrichaeota.</title>
        <authorList>
            <person name="Kublanov I."/>
            <person name="Sigalova O."/>
            <person name="Gavrilov S."/>
            <person name="Lebedinsky A."/>
            <person name="Ivanova N."/>
            <person name="Daum C."/>
            <person name="Reddy T."/>
            <person name="Klenk H.P."/>
            <person name="Goker M."/>
            <person name="Reva O."/>
            <person name="Miroshnichenko M."/>
            <person name="Kyprides N."/>
            <person name="Woyke T."/>
            <person name="Gelfand M."/>
        </authorList>
    </citation>
    <scope>NUCLEOTIDE SEQUENCE [LARGE SCALE GENOMIC DNA]</scope>
    <source>
        <strain evidence="11 14">LF13</strain>
    </source>
</reference>
<dbReference type="SUPFAM" id="SSF55874">
    <property type="entry name" value="ATPase domain of HSP90 chaperone/DNA topoisomerase II/histidine kinase"/>
    <property type="match status" value="1"/>
</dbReference>
<evidence type="ECO:0000256" key="3">
    <source>
        <dbReference type="ARBA" id="ARBA00022553"/>
    </source>
</evidence>
<gene>
    <name evidence="11" type="ORF">Cabys_2509</name>
    <name evidence="12" type="ORF">Calab_3569</name>
</gene>
<dbReference type="EC" id="2.7.13.3" evidence="2"/>
<keyword evidence="9" id="KW-0472">Membrane</keyword>
<evidence type="ECO:0000256" key="4">
    <source>
        <dbReference type="ARBA" id="ARBA00022679"/>
    </source>
</evidence>
<dbReference type="GO" id="GO:0000155">
    <property type="term" value="F:phosphorelay sensor kinase activity"/>
    <property type="evidence" value="ECO:0007669"/>
    <property type="project" value="InterPro"/>
</dbReference>
<dbReference type="InterPro" id="IPR036097">
    <property type="entry name" value="HisK_dim/P_sf"/>
</dbReference>
<comment type="catalytic activity">
    <reaction evidence="1">
        <text>ATP + protein L-histidine = ADP + protein N-phospho-L-histidine.</text>
        <dbReference type="EC" id="2.7.13.3"/>
    </reaction>
</comment>
<dbReference type="PANTHER" id="PTHR43065:SF10">
    <property type="entry name" value="PEROXIDE STRESS-ACTIVATED HISTIDINE KINASE MAK3"/>
    <property type="match status" value="1"/>
</dbReference>
<dbReference type="SMART" id="SM00388">
    <property type="entry name" value="HisKA"/>
    <property type="match status" value="1"/>
</dbReference>
<evidence type="ECO:0000313" key="11">
    <source>
        <dbReference type="EMBL" id="APF19258.1"/>
    </source>
</evidence>
<evidence type="ECO:0000313" key="12">
    <source>
        <dbReference type="EMBL" id="EHO43167.1"/>
    </source>
</evidence>
<reference evidence="12 13" key="1">
    <citation type="submission" date="2011-09" db="EMBL/GenBank/DDBJ databases">
        <title>The permanent draft genome of Caldithrix abyssi DSM 13497.</title>
        <authorList>
            <consortium name="US DOE Joint Genome Institute (JGI-PGF)"/>
            <person name="Lucas S."/>
            <person name="Han J."/>
            <person name="Lapidus A."/>
            <person name="Bruce D."/>
            <person name="Goodwin L."/>
            <person name="Pitluck S."/>
            <person name="Peters L."/>
            <person name="Kyrpides N."/>
            <person name="Mavromatis K."/>
            <person name="Ivanova N."/>
            <person name="Mikhailova N."/>
            <person name="Chertkov O."/>
            <person name="Detter J.C."/>
            <person name="Tapia R."/>
            <person name="Han C."/>
            <person name="Land M."/>
            <person name="Hauser L."/>
            <person name="Markowitz V."/>
            <person name="Cheng J.-F."/>
            <person name="Hugenholtz P."/>
            <person name="Woyke T."/>
            <person name="Wu D."/>
            <person name="Spring S."/>
            <person name="Brambilla E."/>
            <person name="Klenk H.-P."/>
            <person name="Eisen J.A."/>
        </authorList>
    </citation>
    <scope>NUCLEOTIDE SEQUENCE [LARGE SCALE GENOMIC DNA]</scope>
    <source>
        <strain evidence="12 13">DSM 13497</strain>
    </source>
</reference>
<keyword evidence="3" id="KW-0597">Phosphoprotein</keyword>
<sequence>MLKCIFAGVFKNPCFIIGGEQPELSLATGFVFSQWLIYLLLLGMFIFVGLLVLRYFNSILFYYRFIKRHLNIPNKGVMFFDAQGHLTGFNKNISDMLHMPMEKYRGRHFKIVLQTLPQLKAQLENLLLYGQEINEELTIFSNKSILKGRLIGYPVQGLRSTIGYVVEIYDLSQEILNEREDLIHRLVRKMAHDIKTPLATIKFSVETLKYIINNIEDPEVQEDLKNINHEVNRIQSITNNYSKIAQLNKLKINIIDLAELCDETLLQFHPPEQVKIVKDISDEARLITADADQLRVVFKELVENALDAVGAQGEIRISTYPASFAREKHKDAICINISDSGIGIPSAVKDKIFEPSFTTKTHGTGLGLVFVKQIVANHQGEILIDSELHKGTKFQIIIPKEIKVQQEKDISWRRNTAY</sequence>
<dbReference type="Gene3D" id="1.10.287.130">
    <property type="match status" value="1"/>
</dbReference>
<keyword evidence="6 12" id="KW-0418">Kinase</keyword>
<accession>H1XYA0</accession>
<evidence type="ECO:0000256" key="7">
    <source>
        <dbReference type="ARBA" id="ARBA00022840"/>
    </source>
</evidence>
<evidence type="ECO:0000313" key="14">
    <source>
        <dbReference type="Proteomes" id="UP000183868"/>
    </source>
</evidence>
<evidence type="ECO:0000256" key="5">
    <source>
        <dbReference type="ARBA" id="ARBA00022741"/>
    </source>
</evidence>
<dbReference type="InterPro" id="IPR036890">
    <property type="entry name" value="HATPase_C_sf"/>
</dbReference>
<dbReference type="PRINTS" id="PR00344">
    <property type="entry name" value="BCTRLSENSOR"/>
</dbReference>
<dbReference type="AlphaFoldDB" id="H1XYA0"/>
<keyword evidence="7" id="KW-0067">ATP-binding</keyword>
<organism evidence="12 13">
    <name type="scientific">Caldithrix abyssi DSM 13497</name>
    <dbReference type="NCBI Taxonomy" id="880073"/>
    <lineage>
        <taxon>Bacteria</taxon>
        <taxon>Pseudomonadati</taxon>
        <taxon>Calditrichota</taxon>
        <taxon>Calditrichia</taxon>
        <taxon>Calditrichales</taxon>
        <taxon>Calditrichaceae</taxon>
        <taxon>Caldithrix</taxon>
    </lineage>
</organism>
<name>H1XYA0_CALAY</name>
<dbReference type="KEGG" id="caby:Cabys_2509"/>
<keyword evidence="5" id="KW-0547">Nucleotide-binding</keyword>
<dbReference type="InParanoid" id="H1XYA0"/>
<protein>
    <recommendedName>
        <fullName evidence="2">histidine kinase</fullName>
        <ecNumber evidence="2">2.7.13.3</ecNumber>
    </recommendedName>
</protein>
<dbReference type="Proteomes" id="UP000004671">
    <property type="component" value="Chromosome"/>
</dbReference>
<dbReference type="Gene3D" id="3.30.450.20">
    <property type="entry name" value="PAS domain"/>
    <property type="match status" value="1"/>
</dbReference>
<evidence type="ECO:0000256" key="1">
    <source>
        <dbReference type="ARBA" id="ARBA00000085"/>
    </source>
</evidence>
<dbReference type="Pfam" id="PF00512">
    <property type="entry name" value="HisKA"/>
    <property type="match status" value="1"/>
</dbReference>
<dbReference type="PANTHER" id="PTHR43065">
    <property type="entry name" value="SENSOR HISTIDINE KINASE"/>
    <property type="match status" value="1"/>
</dbReference>
<evidence type="ECO:0000256" key="8">
    <source>
        <dbReference type="ARBA" id="ARBA00023012"/>
    </source>
</evidence>
<dbReference type="InterPro" id="IPR003661">
    <property type="entry name" value="HisK_dim/P_dom"/>
</dbReference>
<dbReference type="SUPFAM" id="SSF47384">
    <property type="entry name" value="Homodimeric domain of signal transducing histidine kinase"/>
    <property type="match status" value="1"/>
</dbReference>
<dbReference type="eggNOG" id="COG5000">
    <property type="taxonomic scope" value="Bacteria"/>
</dbReference>
<proteinExistence type="predicted"/>
<dbReference type="OrthoDB" id="9784397at2"/>
<dbReference type="PROSITE" id="PS50109">
    <property type="entry name" value="HIS_KIN"/>
    <property type="match status" value="1"/>
</dbReference>
<keyword evidence="9" id="KW-0812">Transmembrane</keyword>
<evidence type="ECO:0000313" key="13">
    <source>
        <dbReference type="Proteomes" id="UP000004671"/>
    </source>
</evidence>
<dbReference type="STRING" id="880073.Cabys_2509"/>
<keyword evidence="4" id="KW-0808">Transferase</keyword>